<dbReference type="EMBL" id="CAUYUJ010003408">
    <property type="protein sequence ID" value="CAK0805214.1"/>
    <property type="molecule type" value="Genomic_DNA"/>
</dbReference>
<keyword evidence="4" id="KW-1185">Reference proteome</keyword>
<sequence length="144" mass="15837">MSGRDPEQPPQDEESSDRESQSRCASRCFPIQPFLYCPGPVKLVLPGTWQKIQDGTHLTLVFGVLSCFGLIVQTIVALSHGSTQTYFAREVFVDLWGGRALPPLVDACPLASCPRCHPCSRSCSWSHPRCCWQSPSAPEASRST</sequence>
<reference evidence="3" key="1">
    <citation type="submission" date="2023-10" db="EMBL/GenBank/DDBJ databases">
        <authorList>
            <person name="Chen Y."/>
            <person name="Shah S."/>
            <person name="Dougan E. K."/>
            <person name="Thang M."/>
            <person name="Chan C."/>
        </authorList>
    </citation>
    <scope>NUCLEOTIDE SEQUENCE [LARGE SCALE GENOMIC DNA]</scope>
</reference>
<dbReference type="Proteomes" id="UP001189429">
    <property type="component" value="Unassembled WGS sequence"/>
</dbReference>
<accession>A0ABN9QMT3</accession>
<name>A0ABN9QMT3_9DINO</name>
<keyword evidence="2" id="KW-0472">Membrane</keyword>
<organism evidence="3 4">
    <name type="scientific">Prorocentrum cordatum</name>
    <dbReference type="NCBI Taxonomy" id="2364126"/>
    <lineage>
        <taxon>Eukaryota</taxon>
        <taxon>Sar</taxon>
        <taxon>Alveolata</taxon>
        <taxon>Dinophyceae</taxon>
        <taxon>Prorocentrales</taxon>
        <taxon>Prorocentraceae</taxon>
        <taxon>Prorocentrum</taxon>
    </lineage>
</organism>
<protein>
    <submittedName>
        <fullName evidence="3">Uncharacterized protein</fullName>
    </submittedName>
</protein>
<evidence type="ECO:0000256" key="2">
    <source>
        <dbReference type="SAM" id="Phobius"/>
    </source>
</evidence>
<keyword evidence="2" id="KW-1133">Transmembrane helix</keyword>
<gene>
    <name evidence="3" type="ORF">PCOR1329_LOCUS11796</name>
</gene>
<evidence type="ECO:0000256" key="1">
    <source>
        <dbReference type="SAM" id="MobiDB-lite"/>
    </source>
</evidence>
<evidence type="ECO:0000313" key="3">
    <source>
        <dbReference type="EMBL" id="CAK0805214.1"/>
    </source>
</evidence>
<feature type="transmembrane region" description="Helical" evidence="2">
    <location>
        <begin position="58"/>
        <end position="79"/>
    </location>
</feature>
<evidence type="ECO:0000313" key="4">
    <source>
        <dbReference type="Proteomes" id="UP001189429"/>
    </source>
</evidence>
<comment type="caution">
    <text evidence="3">The sequence shown here is derived from an EMBL/GenBank/DDBJ whole genome shotgun (WGS) entry which is preliminary data.</text>
</comment>
<keyword evidence="2" id="KW-0812">Transmembrane</keyword>
<feature type="region of interest" description="Disordered" evidence="1">
    <location>
        <begin position="1"/>
        <end position="21"/>
    </location>
</feature>
<proteinExistence type="predicted"/>